<keyword evidence="1 3" id="KW-0808">Transferase</keyword>
<dbReference type="GO" id="GO:0009245">
    <property type="term" value="P:lipid A biosynthetic process"/>
    <property type="evidence" value="ECO:0007669"/>
    <property type="project" value="TreeGrafter"/>
</dbReference>
<sequence length="425" mass="45713">MPLLKLYRLATFALTPLAGPALNWRVTQGKEDPVRLDERFGFASRERPPGRLIWMHGASLGETLSLLPLVERYIQRGAEVLVTSGTVASAQLLCARLPAGAFHQYIPLDAPKFVERFLDYWRPDIAIFAESELWPNMVSALRGRGVALVLANARISRQSAERWSRLPGAARKIFGALDLCLAQDSENAARFIGLGAPYVRIGGNLKYDVPPPPADPARLSEFNGAVGSRPAWAAVSTHEGEEELILDAHCEIAKQIPALLTVIAPRHPERGAQIVALAQARGLRAALRSRDGDPRPDTAIYVADTVGELGLIFRSVGLVFMGKSLAAGGGQNPIEPAKLGCAVLHGPHVDNFAEVYGVLGAAKAAARVNDADALARAVQYLLSDPKRMRRMGRAGVEAVEKLGGASRGIIDAVEPFIAQMAIEGR</sequence>
<dbReference type="PANTHER" id="PTHR42755">
    <property type="entry name" value="3-DEOXY-MANNO-OCTULOSONATE CYTIDYLYLTRANSFERASE"/>
    <property type="match status" value="1"/>
</dbReference>
<dbReference type="Gene3D" id="3.40.50.11720">
    <property type="entry name" value="3-Deoxy-D-manno-octulosonic-acid transferase, N-terminal domain"/>
    <property type="match status" value="1"/>
</dbReference>
<dbReference type="GO" id="GO:0043842">
    <property type="term" value="F:Kdo transferase activity"/>
    <property type="evidence" value="ECO:0007669"/>
    <property type="project" value="UniProtKB-EC"/>
</dbReference>
<dbReference type="SUPFAM" id="SSF53756">
    <property type="entry name" value="UDP-Glycosyltransferase/glycogen phosphorylase"/>
    <property type="match status" value="1"/>
</dbReference>
<dbReference type="EC" id="2.4.99.14" evidence="3"/>
<accession>A0AA48REB6</accession>
<dbReference type="InterPro" id="IPR039901">
    <property type="entry name" value="Kdotransferase"/>
</dbReference>
<proteinExistence type="predicted"/>
<dbReference type="GO" id="GO:0005886">
    <property type="term" value="C:plasma membrane"/>
    <property type="evidence" value="ECO:0007669"/>
    <property type="project" value="TreeGrafter"/>
</dbReference>
<evidence type="ECO:0000256" key="1">
    <source>
        <dbReference type="ARBA" id="ARBA00022679"/>
    </source>
</evidence>
<dbReference type="EC" id="2.4.99.15" evidence="3"/>
<dbReference type="PANTHER" id="PTHR42755:SF1">
    <property type="entry name" value="3-DEOXY-D-MANNO-OCTULOSONIC ACID TRANSFERASE, MITOCHONDRIAL-RELATED"/>
    <property type="match status" value="1"/>
</dbReference>
<organism evidence="3">
    <name type="scientific">freshwater sediment metagenome</name>
    <dbReference type="NCBI Taxonomy" id="556182"/>
    <lineage>
        <taxon>unclassified sequences</taxon>
        <taxon>metagenomes</taxon>
        <taxon>ecological metagenomes</taxon>
    </lineage>
</organism>
<dbReference type="InterPro" id="IPR038107">
    <property type="entry name" value="Glycos_transf_N_sf"/>
</dbReference>
<feature type="domain" description="3-deoxy-D-manno-octulosonic-acid transferase N-terminal" evidence="2">
    <location>
        <begin position="35"/>
        <end position="209"/>
    </location>
</feature>
<reference evidence="3" key="1">
    <citation type="submission" date="2023-07" db="EMBL/GenBank/DDBJ databases">
        <authorList>
            <person name="Pelsma A.J. K."/>
        </authorList>
    </citation>
    <scope>NUCLEOTIDE SEQUENCE</scope>
</reference>
<evidence type="ECO:0000313" key="3">
    <source>
        <dbReference type="EMBL" id="CAJ0870312.1"/>
    </source>
</evidence>
<dbReference type="Gene3D" id="3.40.50.2000">
    <property type="entry name" value="Glycogen Phosphorylase B"/>
    <property type="match status" value="1"/>
</dbReference>
<keyword evidence="3" id="KW-0328">Glycosyltransferase</keyword>
<protein>
    <submittedName>
        <fullName evidence="3">3-deoxy-D-manno-octulosonic-acid transferase</fullName>
        <ecNumber evidence="3">2.4.99.12</ecNumber>
        <ecNumber evidence="3">2.4.99.13</ecNumber>
        <ecNumber evidence="3">2.4.99.14</ecNumber>
        <ecNumber evidence="3">2.4.99.15</ecNumber>
    </submittedName>
</protein>
<dbReference type="EC" id="2.4.99.12" evidence="3"/>
<dbReference type="InterPro" id="IPR007507">
    <property type="entry name" value="Glycos_transf_N"/>
</dbReference>
<evidence type="ECO:0000259" key="2">
    <source>
        <dbReference type="Pfam" id="PF04413"/>
    </source>
</evidence>
<dbReference type="EMBL" id="OY288114">
    <property type="protein sequence ID" value="CAJ0870312.1"/>
    <property type="molecule type" value="Genomic_DNA"/>
</dbReference>
<dbReference type="EC" id="2.4.99.13" evidence="3"/>
<dbReference type="AlphaFoldDB" id="A0AA48REB6"/>
<dbReference type="Pfam" id="PF04413">
    <property type="entry name" value="Glycos_transf_N"/>
    <property type="match status" value="1"/>
</dbReference>
<name>A0AA48REB6_9ZZZZ</name>
<gene>
    <name evidence="3" type="primary">kdtA/waaA</name>
    <name evidence="3" type="ORF">AMST5_02218</name>
</gene>